<dbReference type="Proteomes" id="UP000217720">
    <property type="component" value="Unassembled WGS sequence"/>
</dbReference>
<gene>
    <name evidence="1" type="ORF">CIK62_16615</name>
</gene>
<name>A0A2A3Z9Z3_BREAU</name>
<protein>
    <recommendedName>
        <fullName evidence="3">Acetylornithine deacetylase</fullName>
    </recommendedName>
</protein>
<evidence type="ECO:0000313" key="1">
    <source>
        <dbReference type="EMBL" id="PCC48822.1"/>
    </source>
</evidence>
<sequence length="100" mass="10851">MIVVIDLARDLIHIDTVGRNEDAAISWLIAPLREAGFEITKVPWQERRSNVVARWRSGGQTALCAHVDTVPYETYIGGEEPGLAGGRAKGKKALVAVAVE</sequence>
<dbReference type="EMBL" id="NRGO01000026">
    <property type="protein sequence ID" value="PCC48822.1"/>
    <property type="molecule type" value="Genomic_DNA"/>
</dbReference>
<accession>A0A2A3Z9Z3</accession>
<comment type="caution">
    <text evidence="1">The sequence shown here is derived from an EMBL/GenBank/DDBJ whole genome shotgun (WGS) entry which is preliminary data.</text>
</comment>
<evidence type="ECO:0008006" key="3">
    <source>
        <dbReference type="Google" id="ProtNLM"/>
    </source>
</evidence>
<dbReference type="Gene3D" id="3.40.630.10">
    <property type="entry name" value="Zn peptidases"/>
    <property type="match status" value="1"/>
</dbReference>
<proteinExistence type="predicted"/>
<dbReference type="AlphaFoldDB" id="A0A2A3Z9Z3"/>
<organism evidence="1 2">
    <name type="scientific">Brevibacterium aurantiacum</name>
    <dbReference type="NCBI Taxonomy" id="273384"/>
    <lineage>
        <taxon>Bacteria</taxon>
        <taxon>Bacillati</taxon>
        <taxon>Actinomycetota</taxon>
        <taxon>Actinomycetes</taxon>
        <taxon>Micrococcales</taxon>
        <taxon>Brevibacteriaceae</taxon>
        <taxon>Brevibacterium</taxon>
    </lineage>
</organism>
<evidence type="ECO:0000313" key="2">
    <source>
        <dbReference type="Proteomes" id="UP000217720"/>
    </source>
</evidence>
<reference evidence="1 2" key="1">
    <citation type="journal article" date="2017" name="Elife">
        <title>Extensive horizontal gene transfer in cheese-associated bacteria.</title>
        <authorList>
            <person name="Bonham K.S."/>
            <person name="Wolfe B.E."/>
            <person name="Dutton R.J."/>
        </authorList>
    </citation>
    <scope>NUCLEOTIDE SEQUENCE [LARGE SCALE GENOMIC DNA]</scope>
    <source>
        <strain evidence="1 2">900_6</strain>
    </source>
</reference>
<dbReference type="SUPFAM" id="SSF53187">
    <property type="entry name" value="Zn-dependent exopeptidases"/>
    <property type="match status" value="1"/>
</dbReference>